<dbReference type="EC" id="6.2.1.3" evidence="6"/>
<evidence type="ECO:0000256" key="1">
    <source>
        <dbReference type="ARBA" id="ARBA00022598"/>
    </source>
</evidence>
<evidence type="ECO:0000256" key="4">
    <source>
        <dbReference type="ARBA" id="ARBA00022832"/>
    </source>
</evidence>
<dbReference type="Gene3D" id="3.30.60.90">
    <property type="match status" value="1"/>
</dbReference>
<evidence type="ECO:0000313" key="10">
    <source>
        <dbReference type="Proteomes" id="UP000663845"/>
    </source>
</evidence>
<evidence type="ECO:0000256" key="2">
    <source>
        <dbReference type="ARBA" id="ARBA00022723"/>
    </source>
</evidence>
<dbReference type="EMBL" id="CAJNOG010000432">
    <property type="protein sequence ID" value="CAF1239229.1"/>
    <property type="molecule type" value="Genomic_DNA"/>
</dbReference>
<dbReference type="SUPFAM" id="SSF47336">
    <property type="entry name" value="ACP-like"/>
    <property type="match status" value="1"/>
</dbReference>
<dbReference type="InterPro" id="IPR020845">
    <property type="entry name" value="AMP-binding_CS"/>
</dbReference>
<evidence type="ECO:0000259" key="8">
    <source>
        <dbReference type="PROSITE" id="PS50075"/>
    </source>
</evidence>
<evidence type="ECO:0000256" key="7">
    <source>
        <dbReference type="SAM" id="MobiDB-lite"/>
    </source>
</evidence>
<protein>
    <recommendedName>
        <fullName evidence="6">long-chain-fatty-acid--CoA ligase</fullName>
        <ecNumber evidence="6">6.2.1.3</ecNumber>
    </recommendedName>
</protein>
<dbReference type="PROSITE" id="PS50075">
    <property type="entry name" value="CARRIER"/>
    <property type="match status" value="1"/>
</dbReference>
<keyword evidence="5" id="KW-0862">Zinc</keyword>
<dbReference type="InterPro" id="IPR009081">
    <property type="entry name" value="PP-bd_ACP"/>
</dbReference>
<keyword evidence="2" id="KW-0479">Metal-binding</keyword>
<dbReference type="SUPFAM" id="SSF57850">
    <property type="entry name" value="RING/U-box"/>
    <property type="match status" value="1"/>
</dbReference>
<dbReference type="SUPFAM" id="SSF56801">
    <property type="entry name" value="Acetyl-CoA synthetase-like"/>
    <property type="match status" value="1"/>
</dbReference>
<keyword evidence="1" id="KW-0436">Ligase</keyword>
<dbReference type="Gene3D" id="3.40.50.12780">
    <property type="entry name" value="N-terminal domain of ligase-like"/>
    <property type="match status" value="1"/>
</dbReference>
<dbReference type="GO" id="GO:0016020">
    <property type="term" value="C:membrane"/>
    <property type="evidence" value="ECO:0007669"/>
    <property type="project" value="TreeGrafter"/>
</dbReference>
<feature type="domain" description="Carrier" evidence="8">
    <location>
        <begin position="642"/>
        <end position="719"/>
    </location>
</feature>
<feature type="region of interest" description="Disordered" evidence="7">
    <location>
        <begin position="1161"/>
        <end position="1190"/>
    </location>
</feature>
<proteinExistence type="predicted"/>
<dbReference type="GO" id="GO:0004467">
    <property type="term" value="F:long-chain fatty acid-CoA ligase activity"/>
    <property type="evidence" value="ECO:0007669"/>
    <property type="project" value="UniProtKB-EC"/>
</dbReference>
<dbReference type="GO" id="GO:0005783">
    <property type="term" value="C:endoplasmic reticulum"/>
    <property type="evidence" value="ECO:0007669"/>
    <property type="project" value="TreeGrafter"/>
</dbReference>
<evidence type="ECO:0000256" key="3">
    <source>
        <dbReference type="ARBA" id="ARBA00022771"/>
    </source>
</evidence>
<dbReference type="GO" id="GO:0008270">
    <property type="term" value="F:zinc ion binding"/>
    <property type="evidence" value="ECO:0007669"/>
    <property type="project" value="UniProtKB-KW"/>
</dbReference>
<dbReference type="InterPro" id="IPR001695">
    <property type="entry name" value="Lysyl_oxidase"/>
</dbReference>
<dbReference type="GO" id="GO:0005507">
    <property type="term" value="F:copper ion binding"/>
    <property type="evidence" value="ECO:0007669"/>
    <property type="project" value="InterPro"/>
</dbReference>
<dbReference type="PANTHER" id="PTHR43272:SF91">
    <property type="entry name" value="CARRIER DOMAIN-CONTAINING PROTEIN"/>
    <property type="match status" value="1"/>
</dbReference>
<dbReference type="Proteomes" id="UP000663845">
    <property type="component" value="Unassembled WGS sequence"/>
</dbReference>
<gene>
    <name evidence="9" type="ORF">JYZ213_LOCUS28979</name>
</gene>
<dbReference type="Gene3D" id="1.10.1200.10">
    <property type="entry name" value="ACP-like"/>
    <property type="match status" value="1"/>
</dbReference>
<keyword evidence="4" id="KW-0276">Fatty acid metabolism</keyword>
<dbReference type="AlphaFoldDB" id="A0A814Z5T1"/>
<dbReference type="PANTHER" id="PTHR43272">
    <property type="entry name" value="LONG-CHAIN-FATTY-ACID--COA LIGASE"/>
    <property type="match status" value="1"/>
</dbReference>
<name>A0A814Z5T1_9BILA</name>
<evidence type="ECO:0000256" key="6">
    <source>
        <dbReference type="ARBA" id="ARBA00026121"/>
    </source>
</evidence>
<sequence length="1190" mass="133903">MLNPVKKPSFFYCDVCHRTFDHGTYRYNCTVCGNYDQCEECTTNMNPPHPHILVPELAFGSGEDRTCNEKSMRAEIYTAMEIYCDRHCLGVRDVDKDNLENYSNSYTWLTYKSIGDRAINFGYGLRQLIEPRSYLAICSSNRPEWIITDWACMFHCIISVPIYNLASDRDIAFIINNTAVSVVVCDKETLPKFLKLHSECSSLRHIICMDAVSEIATDTSMSISVHYMNDIEHIGSSRSYSYPTAQPTDCLTIIYTSGSSGSPKGVMISDSALRSIFPEGLSPHTGESIIFSYQPLSWYGGRNSVLWTFLCGGRVGFSTGNVSRLMEELALIRPLMFPAPPSIWNKIYSEYKTALSLIETDNPQEFKQKEIELIEEFSKLIPLRCETIAIVGALISPIVLDFLKRCFGRCRIEDGYGITECGGISFNNVVDPSVVYRLESVPEMGFTTDDKPFPRGELLTKTPQMFSGYVNNPEETRAALTDDGFFRTGDIVELRQIPSQPPQIHIIDRKKSFFKLAQGQFISPEYLQGVFSQSSFIDQIYVHGDLLEDNVTAVIIPNKDRAQVFAKNNNSSIKLLDSDPNFYNTIMRELHSIGLKESLRKHEIPSRIVIDFEPFTVENGLLTSSMKPCRPKLAAKYVDRLKKTFNIEKQLKTIIETVTGEILTDDNEVNFLIGGGNSLTAVRLSRMIREDLGVTVPVSILFEPTMNLKRLTELAQSSSSALEQKITTRLLLDTELELESIIGKPRKTIADEWRFPNEPSINSFGEVAPVNIFEYLPDLQSNRVIYLYIEPDGCEIVEQCVGGSGWRRLLTFSTTTPNFGTQDLRLGTVSYFTDGLPNDAITKHHIFEYSPCHKHFHFPHYGSFTFGNLKDQSNLTNSKRGFCLQAVYRHANAEWSPLNQDYYTCSLQGIPAGWRDTYQSGLRCQWIDVTSIDTSIQSYTAPLYSSLNPDGFLCEGTPQPDTWVRTEFNTTCCSSQGCCGNSNETQCCGGEPVDRVGCETWEGAQEDNVSEVMVTLPLSGEGQVTEKCWNSTGSWGEKRDCGLKLHPKGKYLTCNKPSQQVALKNVISTDFYQVVRVCEASIALRSGLACIWNDSLANVIISHKDEPRDVHFICPPKRDSIETGGRFAVYFGPLFTELSLGDVSWSIKCLQKLEEINDYVRSPPPIKSTEQPASRPARFVKSVIPKSDDR</sequence>
<dbReference type="Pfam" id="PF01186">
    <property type="entry name" value="Lysyl_oxidase"/>
    <property type="match status" value="1"/>
</dbReference>
<dbReference type="Pfam" id="PF00501">
    <property type="entry name" value="AMP-binding"/>
    <property type="match status" value="1"/>
</dbReference>
<accession>A0A814Z5T1</accession>
<dbReference type="InterPro" id="IPR042099">
    <property type="entry name" value="ANL_N_sf"/>
</dbReference>
<reference evidence="9" key="1">
    <citation type="submission" date="2021-02" db="EMBL/GenBank/DDBJ databases">
        <authorList>
            <person name="Nowell W R."/>
        </authorList>
    </citation>
    <scope>NUCLEOTIDE SEQUENCE</scope>
</reference>
<dbReference type="GO" id="GO:0016641">
    <property type="term" value="F:oxidoreductase activity, acting on the CH-NH2 group of donors, oxygen as acceptor"/>
    <property type="evidence" value="ECO:0007669"/>
    <property type="project" value="InterPro"/>
</dbReference>
<evidence type="ECO:0000313" key="9">
    <source>
        <dbReference type="EMBL" id="CAF1239229.1"/>
    </source>
</evidence>
<dbReference type="InterPro" id="IPR000873">
    <property type="entry name" value="AMP-dep_synth/lig_dom"/>
</dbReference>
<evidence type="ECO:0000256" key="5">
    <source>
        <dbReference type="ARBA" id="ARBA00022833"/>
    </source>
</evidence>
<comment type="caution">
    <text evidence="9">The sequence shown here is derived from an EMBL/GenBank/DDBJ whole genome shotgun (WGS) entry which is preliminary data.</text>
</comment>
<organism evidence="9 10">
    <name type="scientific">Adineta steineri</name>
    <dbReference type="NCBI Taxonomy" id="433720"/>
    <lineage>
        <taxon>Eukaryota</taxon>
        <taxon>Metazoa</taxon>
        <taxon>Spiralia</taxon>
        <taxon>Gnathifera</taxon>
        <taxon>Rotifera</taxon>
        <taxon>Eurotatoria</taxon>
        <taxon>Bdelloidea</taxon>
        <taxon>Adinetida</taxon>
        <taxon>Adinetidae</taxon>
        <taxon>Adineta</taxon>
    </lineage>
</organism>
<dbReference type="InterPro" id="IPR043145">
    <property type="entry name" value="Znf_ZZ_sf"/>
</dbReference>
<keyword evidence="4" id="KW-0443">Lipid metabolism</keyword>
<dbReference type="Pfam" id="PF00550">
    <property type="entry name" value="PP-binding"/>
    <property type="match status" value="1"/>
</dbReference>
<dbReference type="InterPro" id="IPR036736">
    <property type="entry name" value="ACP-like_sf"/>
</dbReference>
<dbReference type="PROSITE" id="PS00455">
    <property type="entry name" value="AMP_BINDING"/>
    <property type="match status" value="1"/>
</dbReference>
<keyword evidence="3" id="KW-0863">Zinc-finger</keyword>